<dbReference type="OrthoDB" id="509705at2"/>
<dbReference type="CDD" id="cd03801">
    <property type="entry name" value="GT4_PimA-like"/>
    <property type="match status" value="1"/>
</dbReference>
<dbReference type="AlphaFoldDB" id="W0DL33"/>
<feature type="domain" description="Glycosyl transferase family 1" evidence="2">
    <location>
        <begin position="190"/>
        <end position="317"/>
    </location>
</feature>
<dbReference type="RefSeq" id="WP_006748642.1">
    <property type="nucleotide sequence ID" value="NZ_CP007029.1"/>
</dbReference>
<protein>
    <submittedName>
        <fullName evidence="3">Glycosyl transferase family 1</fullName>
    </submittedName>
</protein>
<evidence type="ECO:0000256" key="1">
    <source>
        <dbReference type="ARBA" id="ARBA00022679"/>
    </source>
</evidence>
<dbReference type="PANTHER" id="PTHR46401:SF2">
    <property type="entry name" value="GLYCOSYLTRANSFERASE WBBK-RELATED"/>
    <property type="match status" value="1"/>
</dbReference>
<dbReference type="STRING" id="713585.THITH_06515"/>
<sequence length="353" mass="38589">MNLLFVDPKSSTPYDGPSLKRGAVGGTEASLVAVAEGLASAHAVAVEQLGRSRPTEIAPGLRYLPLDTPEPFGGEPADAVVVLRRIRLAARYRQRFPDSRLHVWIHNWQRPEVMLKRAVLARSRCSVIAVSDALAQASDRLINGVPARLLGTLVGGGARVPIRRIYNPVDDSLQVETAPVDRDRMIFFSTPNKGLRRVLQAFLAVQRALPAMQLAIAGSTPEVLEQYVPGCTTRPGIRVLGRLPRDEVLRHVRESLCVFYPQDEHPETFGLVFAEAHAVGTPVLAHDFGAAAEIIDDPAQLVDARDHAAIVARVADWRSGGRPRVVGRPALRRSAVLGEWRRLLETPADCDRP</sequence>
<dbReference type="GO" id="GO:0016757">
    <property type="term" value="F:glycosyltransferase activity"/>
    <property type="evidence" value="ECO:0007669"/>
    <property type="project" value="InterPro"/>
</dbReference>
<evidence type="ECO:0000313" key="3">
    <source>
        <dbReference type="EMBL" id="AHE97967.1"/>
    </source>
</evidence>
<dbReference type="KEGG" id="tti:THITH_06515"/>
<keyword evidence="4" id="KW-1185">Reference proteome</keyword>
<accession>W0DL33</accession>
<dbReference type="SUPFAM" id="SSF53756">
    <property type="entry name" value="UDP-Glycosyltransferase/glycogen phosphorylase"/>
    <property type="match status" value="1"/>
</dbReference>
<evidence type="ECO:0000259" key="2">
    <source>
        <dbReference type="Pfam" id="PF00534"/>
    </source>
</evidence>
<keyword evidence="1 3" id="KW-0808">Transferase</keyword>
<dbReference type="InterPro" id="IPR001296">
    <property type="entry name" value="Glyco_trans_1"/>
</dbReference>
<dbReference type="GO" id="GO:0009103">
    <property type="term" value="P:lipopolysaccharide biosynthetic process"/>
    <property type="evidence" value="ECO:0007669"/>
    <property type="project" value="TreeGrafter"/>
</dbReference>
<dbReference type="Gene3D" id="3.40.50.2000">
    <property type="entry name" value="Glycogen Phosphorylase B"/>
    <property type="match status" value="1"/>
</dbReference>
<reference evidence="3 4" key="1">
    <citation type="submission" date="2013-12" db="EMBL/GenBank/DDBJ databases">
        <authorList>
            <consortium name="DOE Joint Genome Institute"/>
            <person name="Muyzer G."/>
            <person name="Huntemann M."/>
            <person name="Han J."/>
            <person name="Chen A."/>
            <person name="Kyrpides N."/>
            <person name="Mavromatis K."/>
            <person name="Markowitz V."/>
            <person name="Palaniappan K."/>
            <person name="Ivanova N."/>
            <person name="Schaumberg A."/>
            <person name="Pati A."/>
            <person name="Liolios K."/>
            <person name="Nordberg H.P."/>
            <person name="Cantor M.N."/>
            <person name="Hua S.X."/>
            <person name="Woyke T."/>
        </authorList>
    </citation>
    <scope>NUCLEOTIDE SEQUENCE [LARGE SCALE GENOMIC DNA]</scope>
    <source>
        <strain evidence="3 4">ARh 1</strain>
    </source>
</reference>
<organism evidence="3 4">
    <name type="scientific">Thioalkalivibrio paradoxus ARh 1</name>
    <dbReference type="NCBI Taxonomy" id="713585"/>
    <lineage>
        <taxon>Bacteria</taxon>
        <taxon>Pseudomonadati</taxon>
        <taxon>Pseudomonadota</taxon>
        <taxon>Gammaproteobacteria</taxon>
        <taxon>Chromatiales</taxon>
        <taxon>Ectothiorhodospiraceae</taxon>
        <taxon>Thioalkalivibrio</taxon>
    </lineage>
</organism>
<evidence type="ECO:0000313" key="4">
    <source>
        <dbReference type="Proteomes" id="UP000005289"/>
    </source>
</evidence>
<proteinExistence type="predicted"/>
<dbReference type="Proteomes" id="UP000005289">
    <property type="component" value="Chromosome"/>
</dbReference>
<dbReference type="EMBL" id="CP007029">
    <property type="protein sequence ID" value="AHE97967.1"/>
    <property type="molecule type" value="Genomic_DNA"/>
</dbReference>
<name>W0DL33_9GAMM</name>
<dbReference type="HOGENOM" id="CLU_808531_0_0_6"/>
<dbReference type="Pfam" id="PF00534">
    <property type="entry name" value="Glycos_transf_1"/>
    <property type="match status" value="1"/>
</dbReference>
<gene>
    <name evidence="3" type="ORF">THITH_06515</name>
</gene>
<dbReference type="PANTHER" id="PTHR46401">
    <property type="entry name" value="GLYCOSYLTRANSFERASE WBBK-RELATED"/>
    <property type="match status" value="1"/>
</dbReference>